<dbReference type="Pfam" id="PF13205">
    <property type="entry name" value="Big_5"/>
    <property type="match status" value="1"/>
</dbReference>
<dbReference type="EMBL" id="JACCHT010000002">
    <property type="protein sequence ID" value="NYT27998.1"/>
    <property type="molecule type" value="Genomic_DNA"/>
</dbReference>
<gene>
    <name evidence="3" type="ORF">H0A76_08970</name>
</gene>
<comment type="caution">
    <text evidence="3">The sequence shown here is derived from an EMBL/GenBank/DDBJ whole genome shotgun (WGS) entry which is preliminary data.</text>
</comment>
<proteinExistence type="predicted"/>
<dbReference type="InterPro" id="IPR032812">
    <property type="entry name" value="SbsA_Ig"/>
</dbReference>
<dbReference type="Gene3D" id="2.60.40.1220">
    <property type="match status" value="1"/>
</dbReference>
<evidence type="ECO:0000313" key="3">
    <source>
        <dbReference type="EMBL" id="NYT27998.1"/>
    </source>
</evidence>
<dbReference type="Proteomes" id="UP000568751">
    <property type="component" value="Unassembled WGS sequence"/>
</dbReference>
<protein>
    <submittedName>
        <fullName evidence="3">Ig-like domain-containing protein</fullName>
    </submittedName>
</protein>
<evidence type="ECO:0000313" key="4">
    <source>
        <dbReference type="Proteomes" id="UP000568751"/>
    </source>
</evidence>
<evidence type="ECO:0000259" key="2">
    <source>
        <dbReference type="Pfam" id="PF13205"/>
    </source>
</evidence>
<dbReference type="AlphaFoldDB" id="A0A853F3B2"/>
<sequence>MDFSENIKAGTGNIVIHKASDNTIVETIAIDNSKISIANDKLTINPTADLTEGTYYIKMASGVITDMAGNAFAGITNLGADTTWAFETKALFTTIAWIGADDNYINDSEKDATAPQAQ</sequence>
<feature type="domain" description="SbsA Ig-like" evidence="2">
    <location>
        <begin position="2"/>
        <end position="88"/>
    </location>
</feature>
<name>A0A853F3B2_9GAMM</name>
<organism evidence="3 4">
    <name type="scientific">Candidatus Thiodubiliella endoseptemdiera</name>
    <dbReference type="NCBI Taxonomy" id="2738886"/>
    <lineage>
        <taxon>Bacteria</taxon>
        <taxon>Pseudomonadati</taxon>
        <taxon>Pseudomonadota</taxon>
        <taxon>Gammaproteobacteria</taxon>
        <taxon>Candidatus Pseudothioglobaceae</taxon>
        <taxon>Candidatus Thiodubiliella</taxon>
    </lineage>
</organism>
<dbReference type="InterPro" id="IPR014755">
    <property type="entry name" value="Cu-Rt/internalin_Ig-like"/>
</dbReference>
<evidence type="ECO:0000256" key="1">
    <source>
        <dbReference type="ARBA" id="ARBA00022729"/>
    </source>
</evidence>
<reference evidence="3 4" key="1">
    <citation type="submission" date="2020-05" db="EMBL/GenBank/DDBJ databases">
        <title>Horizontal transmission and recombination maintain forever young bacterial symbiont genomes.</title>
        <authorList>
            <person name="Russell S.L."/>
            <person name="Pepper-Tunick E."/>
            <person name="Svedberg J."/>
            <person name="Byrne A."/>
            <person name="Ruelas Castillo J."/>
            <person name="Vollmers C."/>
            <person name="Beinart R.A."/>
            <person name="Corbett-Detig R."/>
        </authorList>
    </citation>
    <scope>NUCLEOTIDE SEQUENCE [LARGE SCALE GENOMIC DNA]</scope>
    <source>
        <strain evidence="3">455</strain>
    </source>
</reference>
<keyword evidence="1" id="KW-0732">Signal</keyword>
<accession>A0A853F3B2</accession>